<dbReference type="AlphaFoldDB" id="A0A418YDK2"/>
<sequence length="172" mass="19273">MIKRMMLAAGLLMTSLWANAGPLTDADMQQWLKTQSQLAQLGDKHDDVLNSMDMGELLKLPPEQSAKQAIAHISASPSTKDALKVMAQNGMSAERFMEVFFRIIKVQMAQQFEGNRAQQSAEVEEIIANTKDPELRKEILKSYEMMNAGLAEVNPTDASLVRKYQQQLDVME</sequence>
<protein>
    <submittedName>
        <fullName evidence="2">Uncharacterized protein</fullName>
    </submittedName>
</protein>
<reference evidence="2 3" key="2">
    <citation type="submission" date="2019-01" db="EMBL/GenBank/DDBJ databases">
        <title>Motilimonas pumilus sp. nov., isolated from the gut of sea cucumber (Apostichopus japonicus).</title>
        <authorList>
            <person name="Wang F.-Q."/>
            <person name="Ren L.-H."/>
            <person name="Lin Y.-W."/>
            <person name="Sun G.-H."/>
            <person name="Du Z.-J."/>
            <person name="Zhao J.-X."/>
            <person name="Liu X.-J."/>
            <person name="Liu L.-J."/>
        </authorList>
    </citation>
    <scope>NUCLEOTIDE SEQUENCE [LARGE SCALE GENOMIC DNA]</scope>
    <source>
        <strain evidence="2 3">PLHSC7-2</strain>
    </source>
</reference>
<feature type="signal peptide" evidence="1">
    <location>
        <begin position="1"/>
        <end position="20"/>
    </location>
</feature>
<evidence type="ECO:0000313" key="2">
    <source>
        <dbReference type="EMBL" id="RJG42629.1"/>
    </source>
</evidence>
<evidence type="ECO:0000256" key="1">
    <source>
        <dbReference type="SAM" id="SignalP"/>
    </source>
</evidence>
<dbReference type="EMBL" id="QZCH01000015">
    <property type="protein sequence ID" value="RJG42629.1"/>
    <property type="molecule type" value="Genomic_DNA"/>
</dbReference>
<feature type="chain" id="PRO_5019096730" evidence="1">
    <location>
        <begin position="21"/>
        <end position="172"/>
    </location>
</feature>
<dbReference type="RefSeq" id="WP_119911055.1">
    <property type="nucleotide sequence ID" value="NZ_QZCH01000015.1"/>
</dbReference>
<evidence type="ECO:0000313" key="3">
    <source>
        <dbReference type="Proteomes" id="UP000283255"/>
    </source>
</evidence>
<keyword evidence="1" id="KW-0732">Signal</keyword>
<accession>A0A418YDK2</accession>
<comment type="caution">
    <text evidence="2">The sequence shown here is derived from an EMBL/GenBank/DDBJ whole genome shotgun (WGS) entry which is preliminary data.</text>
</comment>
<keyword evidence="3" id="KW-1185">Reference proteome</keyword>
<name>A0A418YDK2_9GAMM</name>
<gene>
    <name evidence="2" type="ORF">D1Z90_12230</name>
</gene>
<dbReference type="Proteomes" id="UP000283255">
    <property type="component" value="Unassembled WGS sequence"/>
</dbReference>
<organism evidence="2 3">
    <name type="scientific">Motilimonas pumila</name>
    <dbReference type="NCBI Taxonomy" id="2303987"/>
    <lineage>
        <taxon>Bacteria</taxon>
        <taxon>Pseudomonadati</taxon>
        <taxon>Pseudomonadota</taxon>
        <taxon>Gammaproteobacteria</taxon>
        <taxon>Alteromonadales</taxon>
        <taxon>Alteromonadales genera incertae sedis</taxon>
        <taxon>Motilimonas</taxon>
    </lineage>
</organism>
<proteinExistence type="predicted"/>
<reference evidence="2 3" key="1">
    <citation type="submission" date="2018-09" db="EMBL/GenBank/DDBJ databases">
        <authorList>
            <person name="Wang F."/>
        </authorList>
    </citation>
    <scope>NUCLEOTIDE SEQUENCE [LARGE SCALE GENOMIC DNA]</scope>
    <source>
        <strain evidence="2 3">PLHSC7-2</strain>
    </source>
</reference>